<dbReference type="Proteomes" id="UP001055868">
    <property type="component" value="Chromosome"/>
</dbReference>
<dbReference type="SUPFAM" id="SSF51735">
    <property type="entry name" value="NAD(P)-binding Rossmann-fold domains"/>
    <property type="match status" value="1"/>
</dbReference>
<feature type="domain" description="Ketoreductase" evidence="3">
    <location>
        <begin position="15"/>
        <end position="199"/>
    </location>
</feature>
<dbReference type="Pfam" id="PF13561">
    <property type="entry name" value="adh_short_C2"/>
    <property type="match status" value="1"/>
</dbReference>
<sequence>MTARALEDEARVQGLTALVTGAASARGIGRGVALRLASEGRPLALLDRDGEGLADVAEQARSAGAPIVVTARADIADEDSVDAAITRCEAEAPAIGTLVSCAGIANPAAFLDVSSTEFHRTLAVNIGGAFHLCRRVLPTMLDQQLGRIVAISSTAGQDGGGNFSKTAYAASKAGLEGLVRGLAKETAGTGVTVNAIAPANIDTDIMGGPLEGARREEFIARTPVGRLGTVDELAELVAFLTGPSGGFTTGATYNLNGGMRIG</sequence>
<proteinExistence type="inferred from homology"/>
<dbReference type="PROSITE" id="PS00061">
    <property type="entry name" value="ADH_SHORT"/>
    <property type="match status" value="1"/>
</dbReference>
<dbReference type="CDD" id="cd05233">
    <property type="entry name" value="SDR_c"/>
    <property type="match status" value="1"/>
</dbReference>
<organism evidence="4 5">
    <name type="scientific">Brachybacterium kimchii</name>
    <dbReference type="NCBI Taxonomy" id="2942909"/>
    <lineage>
        <taxon>Bacteria</taxon>
        <taxon>Bacillati</taxon>
        <taxon>Actinomycetota</taxon>
        <taxon>Actinomycetes</taxon>
        <taxon>Micrococcales</taxon>
        <taxon>Dermabacteraceae</taxon>
        <taxon>Brachybacterium</taxon>
    </lineage>
</organism>
<dbReference type="InterPro" id="IPR002347">
    <property type="entry name" value="SDR_fam"/>
</dbReference>
<dbReference type="PRINTS" id="PR00080">
    <property type="entry name" value="SDRFAMILY"/>
</dbReference>
<evidence type="ECO:0000256" key="1">
    <source>
        <dbReference type="ARBA" id="ARBA00006484"/>
    </source>
</evidence>
<evidence type="ECO:0000259" key="3">
    <source>
        <dbReference type="SMART" id="SM00822"/>
    </source>
</evidence>
<dbReference type="InterPro" id="IPR036291">
    <property type="entry name" value="NAD(P)-bd_dom_sf"/>
</dbReference>
<dbReference type="Gene3D" id="3.40.50.720">
    <property type="entry name" value="NAD(P)-binding Rossmann-like Domain"/>
    <property type="match status" value="1"/>
</dbReference>
<evidence type="ECO:0000313" key="5">
    <source>
        <dbReference type="Proteomes" id="UP001055868"/>
    </source>
</evidence>
<dbReference type="EMBL" id="CP097218">
    <property type="protein sequence ID" value="UQN28851.1"/>
    <property type="molecule type" value="Genomic_DNA"/>
</dbReference>
<accession>A0ABY4N2R2</accession>
<dbReference type="InterPro" id="IPR057326">
    <property type="entry name" value="KR_dom"/>
</dbReference>
<dbReference type="SMART" id="SM00822">
    <property type="entry name" value="PKS_KR"/>
    <property type="match status" value="1"/>
</dbReference>
<gene>
    <name evidence="4" type="ORF">M4486_14640</name>
</gene>
<keyword evidence="5" id="KW-1185">Reference proteome</keyword>
<dbReference type="PANTHER" id="PTHR42760">
    <property type="entry name" value="SHORT-CHAIN DEHYDROGENASES/REDUCTASES FAMILY MEMBER"/>
    <property type="match status" value="1"/>
</dbReference>
<comment type="similarity">
    <text evidence="1">Belongs to the short-chain dehydrogenases/reductases (SDR) family.</text>
</comment>
<evidence type="ECO:0000313" key="4">
    <source>
        <dbReference type="EMBL" id="UQN28851.1"/>
    </source>
</evidence>
<dbReference type="PRINTS" id="PR00081">
    <property type="entry name" value="GDHRDH"/>
</dbReference>
<dbReference type="PANTHER" id="PTHR42760:SF133">
    <property type="entry name" value="3-OXOACYL-[ACYL-CARRIER-PROTEIN] REDUCTASE"/>
    <property type="match status" value="1"/>
</dbReference>
<reference evidence="4" key="1">
    <citation type="submission" date="2022-05" db="EMBL/GenBank/DDBJ databases">
        <title>Genomic analysis of Brachybacterium sp. CBA3104.</title>
        <authorList>
            <person name="Roh S.W."/>
            <person name="Kim Y.B."/>
            <person name="Kim Y."/>
        </authorList>
    </citation>
    <scope>NUCLEOTIDE SEQUENCE</scope>
    <source>
        <strain evidence="4">CBA3104</strain>
    </source>
</reference>
<protein>
    <submittedName>
        <fullName evidence="4">SDR family oxidoreductase</fullName>
    </submittedName>
</protein>
<dbReference type="RefSeq" id="WP_249477968.1">
    <property type="nucleotide sequence ID" value="NZ_CP097218.1"/>
</dbReference>
<evidence type="ECO:0000256" key="2">
    <source>
        <dbReference type="ARBA" id="ARBA00023002"/>
    </source>
</evidence>
<name>A0ABY4N2R2_9MICO</name>
<keyword evidence="2" id="KW-0560">Oxidoreductase</keyword>
<dbReference type="InterPro" id="IPR020904">
    <property type="entry name" value="Sc_DH/Rdtase_CS"/>
</dbReference>